<proteinExistence type="predicted"/>
<sequence length="725" mass="76005">MTRPPGDHPGEGGFGSSSDFPTADSTDWFSPRSAASSSSHEVPQAEPAQPEWLNRASGQPYGSGGFTGASDPGGHSYGGNGLASSPPSDSQPYLSAPVPGGGGGSSAGFDRPFPTGPGESVGGGHGPGGGSDEYVYGSGGYGSRKKRKRGALIGPMAGAVGLALLLGVAVYAFTEKSGGCSGDAVTLNLAVAKEIAPAVKNIADGFSDDDKNCAKAIVTATEPSAVRTLLTGEGVTSTTATKPDVWIPDSSLWTGMVEMRAKGAATPTKTKLATSPVVVIVPKTLYSVLKSKGFLDQPSWDNLLKAAGGLEGGAVTKNDLINPKLLDMRVLDPNSTGSGMASISMLKTLLAGDAAAAPIFAGITQKIRKTTRPTIEKMYARFGQDTRGRFPLLIAPEQSVMRFNNTKPKEPAAAIYPTEGEVSMDYPVVLTTSDKKKVEATHKLEAALTTPDAVKKYQALGFRTNDFKAPATFTEANGLSAKRISPLPVVSAEEIYKITQDWAKLSLGIRMLAVLDISGTMAQPIVPGGKSRMQTILDIAGKGLANFSPDSEIGVWAFSTNLVGKQDWKEAVPVAQLDKKFGSISQVDRIKQALVSVQALPTGDTGLYDTILGSYAYMRKTYAQDRINSIVLFTDGIGNDDKNGISHGQLLQKMQKLISKDQPVQLIVISIGSDKKVLKLLTSITGPTGGAAYIPTKPEEISKIFLEALSKRMCDPQKAANAQKC</sequence>
<dbReference type="SUPFAM" id="SSF53300">
    <property type="entry name" value="vWA-like"/>
    <property type="match status" value="1"/>
</dbReference>
<comment type="caution">
    <text evidence="4">The sequence shown here is derived from an EMBL/GenBank/DDBJ whole genome shotgun (WGS) entry which is preliminary data.</text>
</comment>
<evidence type="ECO:0000313" key="5">
    <source>
        <dbReference type="Proteomes" id="UP001501237"/>
    </source>
</evidence>
<dbReference type="Proteomes" id="UP001501237">
    <property type="component" value="Unassembled WGS sequence"/>
</dbReference>
<dbReference type="EMBL" id="BAAAUV010000038">
    <property type="protein sequence ID" value="GAA3239467.1"/>
    <property type="molecule type" value="Genomic_DNA"/>
</dbReference>
<keyword evidence="5" id="KW-1185">Reference proteome</keyword>
<accession>A0ABP6QL60</accession>
<keyword evidence="2" id="KW-0812">Transmembrane</keyword>
<dbReference type="InterPro" id="IPR002035">
    <property type="entry name" value="VWF_A"/>
</dbReference>
<feature type="domain" description="VWFA" evidence="3">
    <location>
        <begin position="510"/>
        <end position="709"/>
    </location>
</feature>
<organism evidence="4 5">
    <name type="scientific">Actinocorallia longicatena</name>
    <dbReference type="NCBI Taxonomy" id="111803"/>
    <lineage>
        <taxon>Bacteria</taxon>
        <taxon>Bacillati</taxon>
        <taxon>Actinomycetota</taxon>
        <taxon>Actinomycetes</taxon>
        <taxon>Streptosporangiales</taxon>
        <taxon>Thermomonosporaceae</taxon>
        <taxon>Actinocorallia</taxon>
    </lineage>
</organism>
<feature type="compositionally biased region" description="Basic and acidic residues" evidence="1">
    <location>
        <begin position="1"/>
        <end position="10"/>
    </location>
</feature>
<dbReference type="RefSeq" id="WP_344838599.1">
    <property type="nucleotide sequence ID" value="NZ_BAAAUV010000038.1"/>
</dbReference>
<dbReference type="Gene3D" id="3.40.50.410">
    <property type="entry name" value="von Willebrand factor, type A domain"/>
    <property type="match status" value="1"/>
</dbReference>
<feature type="compositionally biased region" description="Gly residues" evidence="1">
    <location>
        <begin position="119"/>
        <end position="131"/>
    </location>
</feature>
<evidence type="ECO:0000259" key="3">
    <source>
        <dbReference type="PROSITE" id="PS50234"/>
    </source>
</evidence>
<name>A0ABP6QL60_9ACTN</name>
<keyword evidence="2" id="KW-1133">Transmembrane helix</keyword>
<evidence type="ECO:0000256" key="2">
    <source>
        <dbReference type="SAM" id="Phobius"/>
    </source>
</evidence>
<dbReference type="Pfam" id="PF13531">
    <property type="entry name" value="SBP_bac_11"/>
    <property type="match status" value="1"/>
</dbReference>
<evidence type="ECO:0000313" key="4">
    <source>
        <dbReference type="EMBL" id="GAA3239467.1"/>
    </source>
</evidence>
<dbReference type="SMART" id="SM00327">
    <property type="entry name" value="VWA"/>
    <property type="match status" value="1"/>
</dbReference>
<feature type="compositionally biased region" description="Polar residues" evidence="1">
    <location>
        <begin position="82"/>
        <end position="93"/>
    </location>
</feature>
<feature type="transmembrane region" description="Helical" evidence="2">
    <location>
        <begin position="151"/>
        <end position="173"/>
    </location>
</feature>
<reference evidence="5" key="1">
    <citation type="journal article" date="2019" name="Int. J. Syst. Evol. Microbiol.">
        <title>The Global Catalogue of Microorganisms (GCM) 10K type strain sequencing project: providing services to taxonomists for standard genome sequencing and annotation.</title>
        <authorList>
            <consortium name="The Broad Institute Genomics Platform"/>
            <consortium name="The Broad Institute Genome Sequencing Center for Infectious Disease"/>
            <person name="Wu L."/>
            <person name="Ma J."/>
        </authorList>
    </citation>
    <scope>NUCLEOTIDE SEQUENCE [LARGE SCALE GENOMIC DNA]</scope>
    <source>
        <strain evidence="5">JCM 9377</strain>
    </source>
</reference>
<protein>
    <submittedName>
        <fullName evidence="4">Substrate-binding domain-containing protein</fullName>
    </submittedName>
</protein>
<dbReference type="SUPFAM" id="SSF53850">
    <property type="entry name" value="Periplasmic binding protein-like II"/>
    <property type="match status" value="1"/>
</dbReference>
<dbReference type="PROSITE" id="PS50234">
    <property type="entry name" value="VWFA"/>
    <property type="match status" value="1"/>
</dbReference>
<gene>
    <name evidence="4" type="ORF">GCM10010468_75670</name>
</gene>
<feature type="compositionally biased region" description="Polar residues" evidence="1">
    <location>
        <begin position="16"/>
        <end position="28"/>
    </location>
</feature>
<evidence type="ECO:0000256" key="1">
    <source>
        <dbReference type="SAM" id="MobiDB-lite"/>
    </source>
</evidence>
<dbReference type="InterPro" id="IPR036465">
    <property type="entry name" value="vWFA_dom_sf"/>
</dbReference>
<feature type="region of interest" description="Disordered" evidence="1">
    <location>
        <begin position="1"/>
        <end position="131"/>
    </location>
</feature>
<keyword evidence="2" id="KW-0472">Membrane</keyword>